<accession>A0A316GA24</accession>
<dbReference type="PANTHER" id="PTHR44858:SF1">
    <property type="entry name" value="UDP-N-ACETYLGLUCOSAMINE--PEPTIDE N-ACETYLGLUCOSAMINYLTRANSFERASE SPINDLY-RELATED"/>
    <property type="match status" value="1"/>
</dbReference>
<reference evidence="4 5" key="1">
    <citation type="submission" date="2018-05" db="EMBL/GenBank/DDBJ databases">
        <title>Genomic Encyclopedia of Type Strains, Phase IV (KMG-IV): sequencing the most valuable type-strain genomes for metagenomic binning, comparative biology and taxonomic classification.</title>
        <authorList>
            <person name="Goeker M."/>
        </authorList>
    </citation>
    <scope>NUCLEOTIDE SEQUENCE [LARGE SCALE GENOMIC DNA]</scope>
    <source>
        <strain evidence="4 5">DSM 103371</strain>
    </source>
</reference>
<dbReference type="Proteomes" id="UP000245390">
    <property type="component" value="Unassembled WGS sequence"/>
</dbReference>
<dbReference type="InterPro" id="IPR050498">
    <property type="entry name" value="Ycf3"/>
</dbReference>
<evidence type="ECO:0000313" key="4">
    <source>
        <dbReference type="EMBL" id="PWK57754.1"/>
    </source>
</evidence>
<proteinExistence type="predicted"/>
<protein>
    <submittedName>
        <fullName evidence="4">Tetratricopeptide repeat protein</fullName>
    </submittedName>
</protein>
<keyword evidence="5" id="KW-1185">Reference proteome</keyword>
<comment type="caution">
    <text evidence="4">The sequence shown here is derived from an EMBL/GenBank/DDBJ whole genome shotgun (WGS) entry which is preliminary data.</text>
</comment>
<dbReference type="KEGG" id="salo:EF888_12175"/>
<evidence type="ECO:0000256" key="2">
    <source>
        <dbReference type="ARBA" id="ARBA00022803"/>
    </source>
</evidence>
<dbReference type="Gene3D" id="1.25.40.10">
    <property type="entry name" value="Tetratricopeptide repeat domain"/>
    <property type="match status" value="1"/>
</dbReference>
<dbReference type="InterPro" id="IPR019734">
    <property type="entry name" value="TPR_rpt"/>
</dbReference>
<name>A0A316GA24_9RHOB</name>
<feature type="signal peptide" evidence="3">
    <location>
        <begin position="1"/>
        <end position="17"/>
    </location>
</feature>
<evidence type="ECO:0000313" key="5">
    <source>
        <dbReference type="Proteomes" id="UP000245390"/>
    </source>
</evidence>
<keyword evidence="2" id="KW-0802">TPR repeat</keyword>
<dbReference type="OrthoDB" id="9815010at2"/>
<keyword evidence="1" id="KW-0677">Repeat</keyword>
<evidence type="ECO:0000256" key="1">
    <source>
        <dbReference type="ARBA" id="ARBA00022737"/>
    </source>
</evidence>
<dbReference type="AlphaFoldDB" id="A0A316GA24"/>
<dbReference type="SUPFAM" id="SSF48452">
    <property type="entry name" value="TPR-like"/>
    <property type="match status" value="1"/>
</dbReference>
<dbReference type="SMART" id="SM00028">
    <property type="entry name" value="TPR"/>
    <property type="match status" value="3"/>
</dbReference>
<feature type="chain" id="PRO_5016456078" evidence="3">
    <location>
        <begin position="18"/>
        <end position="179"/>
    </location>
</feature>
<evidence type="ECO:0000256" key="3">
    <source>
        <dbReference type="SAM" id="SignalP"/>
    </source>
</evidence>
<sequence length="179" mass="19823">MRHALFALILAPLPAFADCPPAPDVSEAQTAILDQVRAATTEMEARALFNGVWELWTQAPDEPAQELLDRGMEARNSYDFIAALDALDRLTEYCPEYAEGFNQRAFVNFLREDFEAALPDLEAALALRPDHVAALSGKALTLIGLGREDEAQIVLRQALKLNPWLPERHLLKEAGGKDL</sequence>
<dbReference type="RefSeq" id="WP_109758333.1">
    <property type="nucleotide sequence ID" value="NZ_CP034588.1"/>
</dbReference>
<gene>
    <name evidence="4" type="ORF">C8D95_102401</name>
</gene>
<dbReference type="PANTHER" id="PTHR44858">
    <property type="entry name" value="TETRATRICOPEPTIDE REPEAT PROTEIN 6"/>
    <property type="match status" value="1"/>
</dbReference>
<keyword evidence="3" id="KW-0732">Signal</keyword>
<dbReference type="Pfam" id="PF14559">
    <property type="entry name" value="TPR_19"/>
    <property type="match status" value="1"/>
</dbReference>
<organism evidence="4 5">
    <name type="scientific">Silicimonas algicola</name>
    <dbReference type="NCBI Taxonomy" id="1826607"/>
    <lineage>
        <taxon>Bacteria</taxon>
        <taxon>Pseudomonadati</taxon>
        <taxon>Pseudomonadota</taxon>
        <taxon>Alphaproteobacteria</taxon>
        <taxon>Rhodobacterales</taxon>
        <taxon>Paracoccaceae</taxon>
    </lineage>
</organism>
<dbReference type="InterPro" id="IPR011990">
    <property type="entry name" value="TPR-like_helical_dom_sf"/>
</dbReference>
<dbReference type="EMBL" id="QGGV01000002">
    <property type="protein sequence ID" value="PWK57754.1"/>
    <property type="molecule type" value="Genomic_DNA"/>
</dbReference>